<keyword evidence="3" id="KW-0808">Transferase</keyword>
<keyword evidence="4" id="KW-0547">Nucleotide-binding</keyword>
<feature type="compositionally biased region" description="Low complexity" evidence="8">
    <location>
        <begin position="23"/>
        <end position="32"/>
    </location>
</feature>
<dbReference type="EMBL" id="CP030930">
    <property type="protein sequence ID" value="AXI72342.1"/>
    <property type="molecule type" value="Genomic_DNA"/>
</dbReference>
<keyword evidence="6" id="KW-0067">ATP-binding</keyword>
<feature type="domain" description="Histidine kinase" evidence="9">
    <location>
        <begin position="162"/>
        <end position="268"/>
    </location>
</feature>
<evidence type="ECO:0000256" key="6">
    <source>
        <dbReference type="ARBA" id="ARBA00022840"/>
    </source>
</evidence>
<evidence type="ECO:0000256" key="3">
    <source>
        <dbReference type="ARBA" id="ARBA00022679"/>
    </source>
</evidence>
<dbReference type="EC" id="2.7.13.3" evidence="2"/>
<keyword evidence="7" id="KW-0902">Two-component regulatory system</keyword>
<dbReference type="PANTHER" id="PTHR44936:SF10">
    <property type="entry name" value="SENSOR PROTEIN RSTB"/>
    <property type="match status" value="1"/>
</dbReference>
<keyword evidence="5" id="KW-0418">Kinase</keyword>
<dbReference type="GO" id="GO:0000160">
    <property type="term" value="P:phosphorelay signal transduction system"/>
    <property type="evidence" value="ECO:0007669"/>
    <property type="project" value="UniProtKB-KW"/>
</dbReference>
<name>A0AAD0Q5W4_9ACTN</name>
<protein>
    <recommendedName>
        <fullName evidence="2">histidine kinase</fullName>
        <ecNumber evidence="2">2.7.13.3</ecNumber>
    </recommendedName>
</protein>
<evidence type="ECO:0000256" key="8">
    <source>
        <dbReference type="SAM" id="MobiDB-lite"/>
    </source>
</evidence>
<evidence type="ECO:0000256" key="5">
    <source>
        <dbReference type="ARBA" id="ARBA00022777"/>
    </source>
</evidence>
<dbReference type="GO" id="GO:0004673">
    <property type="term" value="F:protein histidine kinase activity"/>
    <property type="evidence" value="ECO:0007669"/>
    <property type="project" value="UniProtKB-EC"/>
</dbReference>
<evidence type="ECO:0000256" key="2">
    <source>
        <dbReference type="ARBA" id="ARBA00012438"/>
    </source>
</evidence>
<evidence type="ECO:0000313" key="11">
    <source>
        <dbReference type="Proteomes" id="UP000253779"/>
    </source>
</evidence>
<dbReference type="PANTHER" id="PTHR44936">
    <property type="entry name" value="SENSOR PROTEIN CREC"/>
    <property type="match status" value="1"/>
</dbReference>
<feature type="region of interest" description="Disordered" evidence="8">
    <location>
        <begin position="1"/>
        <end position="32"/>
    </location>
</feature>
<organism evidence="10 11">
    <name type="scientific">Streptomyces cavourensis</name>
    <dbReference type="NCBI Taxonomy" id="67258"/>
    <lineage>
        <taxon>Bacteria</taxon>
        <taxon>Bacillati</taxon>
        <taxon>Actinomycetota</taxon>
        <taxon>Actinomycetes</taxon>
        <taxon>Kitasatosporales</taxon>
        <taxon>Streptomycetaceae</taxon>
        <taxon>Streptomyces</taxon>
    </lineage>
</organism>
<evidence type="ECO:0000256" key="7">
    <source>
        <dbReference type="ARBA" id="ARBA00023012"/>
    </source>
</evidence>
<dbReference type="InterPro" id="IPR050980">
    <property type="entry name" value="2C_sensor_his_kinase"/>
</dbReference>
<feature type="compositionally biased region" description="Basic and acidic residues" evidence="8">
    <location>
        <begin position="1"/>
        <end position="15"/>
    </location>
</feature>
<dbReference type="SUPFAM" id="SSF55874">
    <property type="entry name" value="ATPase domain of HSP90 chaperone/DNA topoisomerase II/histidine kinase"/>
    <property type="match status" value="1"/>
</dbReference>
<sequence length="293" mass="31638">MGPLTRCKEHEEPVMTHHSQLYAPAPQARAARRPFVPRSSANNATTALPTAAERAWLDSFLGTRHLADAEVRRHERRNALHTLRGLQALARFAEEQADAFAASIGVPLSTVELITRRIGNPLVRAQVVGKLIVAAERGVDFRLGPASWLPDGLDGAGEIGAVFGNLVDNALDAVTGTGRPEPRVRVVLRYDRGIVDLSVYDNGPGVAPHLRDWVFERGSSTKTASSTRPRGIGLALVRAVAEARNGSVEVRGEEGGGAVFTIRMCAAEQHHGARRHITCRANTGPSRRLRGDQ</sequence>
<dbReference type="InterPro" id="IPR036890">
    <property type="entry name" value="HATPase_C_sf"/>
</dbReference>
<evidence type="ECO:0000313" key="10">
    <source>
        <dbReference type="EMBL" id="AXI72342.1"/>
    </source>
</evidence>
<dbReference type="InterPro" id="IPR005467">
    <property type="entry name" value="His_kinase_dom"/>
</dbReference>
<gene>
    <name evidence="10" type="ORF">DTW94_14450</name>
</gene>
<dbReference type="GO" id="GO:0005524">
    <property type="term" value="F:ATP binding"/>
    <property type="evidence" value="ECO:0007669"/>
    <property type="project" value="UniProtKB-KW"/>
</dbReference>
<dbReference type="Pfam" id="PF02518">
    <property type="entry name" value="HATPase_c"/>
    <property type="match status" value="1"/>
</dbReference>
<dbReference type="SMART" id="SM00387">
    <property type="entry name" value="HATPase_c"/>
    <property type="match status" value="1"/>
</dbReference>
<comment type="catalytic activity">
    <reaction evidence="1">
        <text>ATP + protein L-histidine = ADP + protein N-phospho-L-histidine.</text>
        <dbReference type="EC" id="2.7.13.3"/>
    </reaction>
</comment>
<reference evidence="10 11" key="1">
    <citation type="submission" date="2018-07" db="EMBL/GenBank/DDBJ databases">
        <title>Complete genome sequence of soil actinomycete Streptomyces cavourensis tj430.</title>
        <authorList>
            <person name="Wang P."/>
            <person name="Huang Y."/>
        </authorList>
    </citation>
    <scope>NUCLEOTIDE SEQUENCE [LARGE SCALE GENOMIC DNA]</scope>
    <source>
        <strain evidence="10 11">TJ430</strain>
    </source>
</reference>
<dbReference type="InterPro" id="IPR004358">
    <property type="entry name" value="Sig_transdc_His_kin-like_C"/>
</dbReference>
<proteinExistence type="predicted"/>
<dbReference type="AlphaFoldDB" id="A0AAD0Q5W4"/>
<dbReference type="InterPro" id="IPR003594">
    <property type="entry name" value="HATPase_dom"/>
</dbReference>
<evidence type="ECO:0000256" key="1">
    <source>
        <dbReference type="ARBA" id="ARBA00000085"/>
    </source>
</evidence>
<dbReference type="PRINTS" id="PR00344">
    <property type="entry name" value="BCTRLSENSOR"/>
</dbReference>
<accession>A0AAD0Q5W4</accession>
<evidence type="ECO:0000256" key="4">
    <source>
        <dbReference type="ARBA" id="ARBA00022741"/>
    </source>
</evidence>
<dbReference type="Gene3D" id="3.30.565.10">
    <property type="entry name" value="Histidine kinase-like ATPase, C-terminal domain"/>
    <property type="match status" value="1"/>
</dbReference>
<dbReference type="Proteomes" id="UP000253779">
    <property type="component" value="Chromosome"/>
</dbReference>
<dbReference type="PROSITE" id="PS50109">
    <property type="entry name" value="HIS_KIN"/>
    <property type="match status" value="1"/>
</dbReference>
<evidence type="ECO:0000259" key="9">
    <source>
        <dbReference type="PROSITE" id="PS50109"/>
    </source>
</evidence>